<dbReference type="AlphaFoldDB" id="A0A0N7LAN6"/>
<sequence length="51" mass="5514">MSSYPECGLGRQATLQSHVTASHGIHRIQYLDQGHCDSFLVTAVRASAPTD</sequence>
<protein>
    <submittedName>
        <fullName evidence="1">Uncharacterized protein</fullName>
    </submittedName>
</protein>
<dbReference type="Proteomes" id="UP000054845">
    <property type="component" value="Unassembled WGS sequence"/>
</dbReference>
<proteinExistence type="predicted"/>
<organism evidence="1 2">
    <name type="scientific">Ceraceosorus bombacis</name>
    <dbReference type="NCBI Taxonomy" id="401625"/>
    <lineage>
        <taxon>Eukaryota</taxon>
        <taxon>Fungi</taxon>
        <taxon>Dikarya</taxon>
        <taxon>Basidiomycota</taxon>
        <taxon>Ustilaginomycotina</taxon>
        <taxon>Exobasidiomycetes</taxon>
        <taxon>Ceraceosorales</taxon>
        <taxon>Ceraceosoraceae</taxon>
        <taxon>Ceraceosorus</taxon>
    </lineage>
</organism>
<keyword evidence="2" id="KW-1185">Reference proteome</keyword>
<accession>A0A0N7LAN6</accession>
<name>A0A0N7LAN6_9BASI</name>
<evidence type="ECO:0000313" key="2">
    <source>
        <dbReference type="Proteomes" id="UP000054845"/>
    </source>
</evidence>
<dbReference type="EMBL" id="CCYA01000254">
    <property type="protein sequence ID" value="CEH17090.1"/>
    <property type="molecule type" value="Genomic_DNA"/>
</dbReference>
<evidence type="ECO:0000313" key="1">
    <source>
        <dbReference type="EMBL" id="CEH17090.1"/>
    </source>
</evidence>
<reference evidence="1 2" key="1">
    <citation type="submission" date="2014-09" db="EMBL/GenBank/DDBJ databases">
        <authorList>
            <person name="Magalhaes I.L.F."/>
            <person name="Oliveira U."/>
            <person name="Santos F.R."/>
            <person name="Vidigal T.H.D.A."/>
            <person name="Brescovit A.D."/>
            <person name="Santos A.J."/>
        </authorList>
    </citation>
    <scope>NUCLEOTIDE SEQUENCE [LARGE SCALE GENOMIC DNA]</scope>
</reference>